<dbReference type="SUPFAM" id="SSF90123">
    <property type="entry name" value="ABC transporter transmembrane region"/>
    <property type="match status" value="1"/>
</dbReference>
<comment type="caution">
    <text evidence="11">The sequence shown here is derived from an EMBL/GenBank/DDBJ whole genome shotgun (WGS) entry which is preliminary data.</text>
</comment>
<dbReference type="Gene3D" id="1.20.1560.10">
    <property type="entry name" value="ABC transporter type 1, transmembrane domain"/>
    <property type="match status" value="1"/>
</dbReference>
<dbReference type="Pfam" id="PF00664">
    <property type="entry name" value="ABC_membrane"/>
    <property type="match status" value="1"/>
</dbReference>
<feature type="transmembrane region" description="Helical" evidence="8">
    <location>
        <begin position="262"/>
        <end position="283"/>
    </location>
</feature>
<organism evidence="11 12">
    <name type="scientific">Pseudonocardia cypriaca</name>
    <dbReference type="NCBI Taxonomy" id="882449"/>
    <lineage>
        <taxon>Bacteria</taxon>
        <taxon>Bacillati</taxon>
        <taxon>Actinomycetota</taxon>
        <taxon>Actinomycetes</taxon>
        <taxon>Pseudonocardiales</taxon>
        <taxon>Pseudonocardiaceae</taxon>
        <taxon>Pseudonocardia</taxon>
    </lineage>
</organism>
<dbReference type="InterPro" id="IPR003593">
    <property type="entry name" value="AAA+_ATPase"/>
</dbReference>
<feature type="domain" description="ABC transmembrane type-1" evidence="10">
    <location>
        <begin position="39"/>
        <end position="317"/>
    </location>
</feature>
<dbReference type="InterPro" id="IPR011527">
    <property type="entry name" value="ABC1_TM_dom"/>
</dbReference>
<evidence type="ECO:0000256" key="5">
    <source>
        <dbReference type="ARBA" id="ARBA00022989"/>
    </source>
</evidence>
<keyword evidence="6 8" id="KW-0472">Membrane</keyword>
<dbReference type="InterPro" id="IPR027417">
    <property type="entry name" value="P-loop_NTPase"/>
</dbReference>
<dbReference type="SMART" id="SM00382">
    <property type="entry name" value="AAA"/>
    <property type="match status" value="1"/>
</dbReference>
<dbReference type="Pfam" id="PF00005">
    <property type="entry name" value="ABC_tran"/>
    <property type="match status" value="1"/>
</dbReference>
<dbReference type="PROSITE" id="PS50929">
    <property type="entry name" value="ABC_TM1F"/>
    <property type="match status" value="1"/>
</dbReference>
<dbReference type="GO" id="GO:0005524">
    <property type="term" value="F:ATP binding"/>
    <property type="evidence" value="ECO:0007669"/>
    <property type="project" value="UniProtKB-KW"/>
</dbReference>
<accession>A0A543FS89</accession>
<feature type="transmembrane region" description="Helical" evidence="8">
    <location>
        <begin position="158"/>
        <end position="182"/>
    </location>
</feature>
<feature type="transmembrane region" description="Helical" evidence="8">
    <location>
        <begin position="289"/>
        <end position="308"/>
    </location>
</feature>
<dbReference type="InterPro" id="IPR003439">
    <property type="entry name" value="ABC_transporter-like_ATP-bd"/>
</dbReference>
<keyword evidence="12" id="KW-1185">Reference proteome</keyword>
<evidence type="ECO:0000256" key="4">
    <source>
        <dbReference type="ARBA" id="ARBA00022840"/>
    </source>
</evidence>
<dbReference type="InterPro" id="IPR036640">
    <property type="entry name" value="ABC1_TM_sf"/>
</dbReference>
<dbReference type="Proteomes" id="UP000319818">
    <property type="component" value="Unassembled WGS sequence"/>
</dbReference>
<evidence type="ECO:0000256" key="8">
    <source>
        <dbReference type="SAM" id="Phobius"/>
    </source>
</evidence>
<dbReference type="InterPro" id="IPR039421">
    <property type="entry name" value="Type_1_exporter"/>
</dbReference>
<evidence type="ECO:0000256" key="3">
    <source>
        <dbReference type="ARBA" id="ARBA00022741"/>
    </source>
</evidence>
<evidence type="ECO:0000256" key="2">
    <source>
        <dbReference type="ARBA" id="ARBA00022692"/>
    </source>
</evidence>
<feature type="region of interest" description="Disordered" evidence="7">
    <location>
        <begin position="1"/>
        <end position="22"/>
    </location>
</feature>
<comment type="subcellular location">
    <subcellularLocation>
        <location evidence="1">Cell membrane</location>
        <topology evidence="1">Multi-pass membrane protein</topology>
    </subcellularLocation>
</comment>
<proteinExistence type="predicted"/>
<reference evidence="11 12" key="1">
    <citation type="submission" date="2019-06" db="EMBL/GenBank/DDBJ databases">
        <title>Sequencing the genomes of 1000 actinobacteria strains.</title>
        <authorList>
            <person name="Klenk H.-P."/>
        </authorList>
    </citation>
    <scope>NUCLEOTIDE SEQUENCE [LARGE SCALE GENOMIC DNA]</scope>
    <source>
        <strain evidence="11 12">DSM 45511</strain>
    </source>
</reference>
<dbReference type="PROSITE" id="PS00211">
    <property type="entry name" value="ABC_TRANSPORTER_1"/>
    <property type="match status" value="1"/>
</dbReference>
<protein>
    <submittedName>
        <fullName evidence="11">ATP-binding cassette subfamily B protein</fullName>
    </submittedName>
</protein>
<keyword evidence="2 8" id="KW-0812">Transmembrane</keyword>
<evidence type="ECO:0000256" key="6">
    <source>
        <dbReference type="ARBA" id="ARBA00023136"/>
    </source>
</evidence>
<dbReference type="AlphaFoldDB" id="A0A543FS89"/>
<sequence>MIGAPITPATVSMDTEGGGMSGSGRYARRAVRAGGWWTVAAMSASAIGDVLAAVLPAVLAVAVNAVLAGERVSVAVLVLGLVLAGLLAAEVGAQYLVTTGAAVIAQRLRRQVIAHLARVGPADAGRIGSGDLVSRVTADTATTAGELTVWTASVSMGVATAAGLLGLAAIAPWTLLVVLAAAPVGYVLARRFVADTASDMRTYFDAYGAIAGRAVGALSGIRTIAGAGTVQPEVRRILRPLPHLSRAGHRFWRAQGEVSWQFGLLLPAVQFGVLTIVGFGVATGRTQPGQMLAAAAYASMALGVLGLAQIATQRVRARSAAARVIEVLQLPVRPSGSRPAPEGTGTVLVQGLTIRSGGRTVLDGIDLTVPGGTSIALVGGAESGASALAGAIAGLIEPDAGQVLVDGVPLRELSARAASGLVSSAFARPHLIGRTVADALRLGAALTDREVESGAAAAHADRFVRRLPQGYATHLADAPLSGGELQRLGLARAFARPSRVLVLDDAMSSLDTATEVHVSKVLTEERGGRSAVVVGHRLGTAARCDLVAWLDRGRLRQVAPHTELWSDPAYRAVFGSAPVPVGA</sequence>
<keyword evidence="3" id="KW-0547">Nucleotide-binding</keyword>
<dbReference type="PANTHER" id="PTHR24221">
    <property type="entry name" value="ATP-BINDING CASSETTE SUB-FAMILY B"/>
    <property type="match status" value="1"/>
</dbReference>
<evidence type="ECO:0000256" key="7">
    <source>
        <dbReference type="SAM" id="MobiDB-lite"/>
    </source>
</evidence>
<dbReference type="PROSITE" id="PS50893">
    <property type="entry name" value="ABC_TRANSPORTER_2"/>
    <property type="match status" value="1"/>
</dbReference>
<dbReference type="GO" id="GO:0034040">
    <property type="term" value="F:ATPase-coupled lipid transmembrane transporter activity"/>
    <property type="evidence" value="ECO:0007669"/>
    <property type="project" value="TreeGrafter"/>
</dbReference>
<dbReference type="GO" id="GO:0140359">
    <property type="term" value="F:ABC-type transporter activity"/>
    <property type="evidence" value="ECO:0007669"/>
    <property type="project" value="InterPro"/>
</dbReference>
<dbReference type="EMBL" id="VFPH01000002">
    <property type="protein sequence ID" value="TQM36705.1"/>
    <property type="molecule type" value="Genomic_DNA"/>
</dbReference>
<evidence type="ECO:0000313" key="11">
    <source>
        <dbReference type="EMBL" id="TQM36705.1"/>
    </source>
</evidence>
<evidence type="ECO:0000259" key="10">
    <source>
        <dbReference type="PROSITE" id="PS50929"/>
    </source>
</evidence>
<name>A0A543FS89_9PSEU</name>
<keyword evidence="4 11" id="KW-0067">ATP-binding</keyword>
<evidence type="ECO:0000313" key="12">
    <source>
        <dbReference type="Proteomes" id="UP000319818"/>
    </source>
</evidence>
<dbReference type="Gene3D" id="3.40.50.300">
    <property type="entry name" value="P-loop containing nucleotide triphosphate hydrolases"/>
    <property type="match status" value="1"/>
</dbReference>
<feature type="domain" description="ABC transporter" evidence="9">
    <location>
        <begin position="347"/>
        <end position="577"/>
    </location>
</feature>
<dbReference type="GO" id="GO:0016887">
    <property type="term" value="F:ATP hydrolysis activity"/>
    <property type="evidence" value="ECO:0007669"/>
    <property type="project" value="InterPro"/>
</dbReference>
<evidence type="ECO:0000256" key="1">
    <source>
        <dbReference type="ARBA" id="ARBA00004651"/>
    </source>
</evidence>
<dbReference type="InterPro" id="IPR017871">
    <property type="entry name" value="ABC_transporter-like_CS"/>
</dbReference>
<feature type="transmembrane region" description="Helical" evidence="8">
    <location>
        <begin position="74"/>
        <end position="97"/>
    </location>
</feature>
<keyword evidence="5 8" id="KW-1133">Transmembrane helix</keyword>
<dbReference type="PANTHER" id="PTHR24221:SF654">
    <property type="entry name" value="ATP-BINDING CASSETTE SUB-FAMILY B MEMBER 6"/>
    <property type="match status" value="1"/>
</dbReference>
<dbReference type="GO" id="GO:0005886">
    <property type="term" value="C:plasma membrane"/>
    <property type="evidence" value="ECO:0007669"/>
    <property type="project" value="UniProtKB-SubCell"/>
</dbReference>
<feature type="transmembrane region" description="Helical" evidence="8">
    <location>
        <begin position="46"/>
        <end position="67"/>
    </location>
</feature>
<dbReference type="SUPFAM" id="SSF52540">
    <property type="entry name" value="P-loop containing nucleoside triphosphate hydrolases"/>
    <property type="match status" value="1"/>
</dbReference>
<evidence type="ECO:0000259" key="9">
    <source>
        <dbReference type="PROSITE" id="PS50893"/>
    </source>
</evidence>
<gene>
    <name evidence="11" type="ORF">FB388_3890</name>
</gene>